<sequence length="535" mass="59268">MAWSAVCDELLGIVFPHLEKVLVERVRVEDGVVRVKGRTQDGVLLCPDCGVPSRRVHSWYQRCLADAAVGGRPVVIDLSVRRLFCDVSDCARRTFVEQVEGLTIPYGRRTVGLLGIVQAIALALAGRAGVRLAAVLHIAVSRVTLLNVLTALPDPCYRSPRVVGVDDFATRRGRKYGTVLVDVESHDVLDLLPGREKEPVAVWLAGHPGIEVICRDRAGAYAEAARAGAPGARHVADRWHLWDNLATAIERTVIAHRPCLQAPVPSAPSARRLAAAPPSTLNPDTGMEKWLVTRTRERHKAVRRLLARGWSISAIGRELGLARHTAERYAHCENLDGLIDGALRTTRLDDYKPYLIRRWNEGCTDAARLFREIQAQGYPGRTPQAVRRYLRPLRTSLGSIRSPAPVLKPQQVTNWIMWNPEHLRADEEQQLGEVLARCPELTAARGHVHAFARMVCELGGHRLPAWTDAVRANELPALHAFADGLRRDHQAVTAGLTLPWSSGPVEGHVNRIKMLKRQMYGRAGFALLRKRVLLA</sequence>
<dbReference type="PANTHER" id="PTHR33498">
    <property type="entry name" value="TRANSPOSASE FOR INSERTION SEQUENCE ELEMENT IS1557"/>
    <property type="match status" value="1"/>
</dbReference>
<feature type="domain" description="Transposase IS204/IS1001/IS1096/IS1165 DDE" evidence="1">
    <location>
        <begin position="163"/>
        <end position="255"/>
    </location>
</feature>
<proteinExistence type="predicted"/>
<dbReference type="Pfam" id="PF01610">
    <property type="entry name" value="DDE_Tnp_ISL3"/>
    <property type="match status" value="2"/>
</dbReference>
<name>A0ABW6ME54_9ACTN</name>
<organism evidence="3 4">
    <name type="scientific">Streptomyces hokutonensis</name>
    <dbReference type="NCBI Taxonomy" id="1306990"/>
    <lineage>
        <taxon>Bacteria</taxon>
        <taxon>Bacillati</taxon>
        <taxon>Actinomycetota</taxon>
        <taxon>Actinomycetes</taxon>
        <taxon>Kitasatosporales</taxon>
        <taxon>Streptomycetaceae</taxon>
        <taxon>Streptomyces</taxon>
    </lineage>
</organism>
<dbReference type="EMBL" id="JBIAHM010000016">
    <property type="protein sequence ID" value="MFE9604416.1"/>
    <property type="molecule type" value="Genomic_DNA"/>
</dbReference>
<feature type="domain" description="Transposase IS204/IS1001/IS1096/IS1165 DDE" evidence="1">
    <location>
        <begin position="416"/>
        <end position="531"/>
    </location>
</feature>
<dbReference type="InterPro" id="IPR029261">
    <property type="entry name" value="Transposase_Znf"/>
</dbReference>
<evidence type="ECO:0000313" key="4">
    <source>
        <dbReference type="Proteomes" id="UP001601303"/>
    </source>
</evidence>
<dbReference type="InterPro" id="IPR047951">
    <property type="entry name" value="Transpos_ISL3"/>
</dbReference>
<evidence type="ECO:0000259" key="2">
    <source>
        <dbReference type="Pfam" id="PF14690"/>
    </source>
</evidence>
<evidence type="ECO:0000259" key="1">
    <source>
        <dbReference type="Pfam" id="PF01610"/>
    </source>
</evidence>
<dbReference type="RefSeq" id="WP_388113351.1">
    <property type="nucleotide sequence ID" value="NZ_JBIAHM010000016.1"/>
</dbReference>
<gene>
    <name evidence="3" type="ORF">ACFYNQ_38445</name>
</gene>
<reference evidence="3 4" key="1">
    <citation type="submission" date="2024-10" db="EMBL/GenBank/DDBJ databases">
        <title>The Natural Products Discovery Center: Release of the First 8490 Sequenced Strains for Exploring Actinobacteria Biosynthetic Diversity.</title>
        <authorList>
            <person name="Kalkreuter E."/>
            <person name="Kautsar S.A."/>
            <person name="Yang D."/>
            <person name="Bader C.D."/>
            <person name="Teijaro C.N."/>
            <person name="Fluegel L."/>
            <person name="Davis C.M."/>
            <person name="Simpson J.R."/>
            <person name="Lauterbach L."/>
            <person name="Steele A.D."/>
            <person name="Gui C."/>
            <person name="Meng S."/>
            <person name="Li G."/>
            <person name="Viehrig K."/>
            <person name="Ye F."/>
            <person name="Su P."/>
            <person name="Kiefer A.F."/>
            <person name="Nichols A."/>
            <person name="Cepeda A.J."/>
            <person name="Yan W."/>
            <person name="Fan B."/>
            <person name="Jiang Y."/>
            <person name="Adhikari A."/>
            <person name="Zheng C.-J."/>
            <person name="Schuster L."/>
            <person name="Cowan T.M."/>
            <person name="Smanski M.J."/>
            <person name="Chevrette M.G."/>
            <person name="De Carvalho L.P.S."/>
            <person name="Shen B."/>
        </authorList>
    </citation>
    <scope>NUCLEOTIDE SEQUENCE [LARGE SCALE GENOMIC DNA]</scope>
    <source>
        <strain evidence="3 4">NPDC006488</strain>
    </source>
</reference>
<protein>
    <submittedName>
        <fullName evidence="3">ISL3 family transposase</fullName>
    </submittedName>
</protein>
<feature type="domain" description="Transposase IS204/IS1001/IS1096/IS1165 zinc-finger" evidence="2">
    <location>
        <begin position="46"/>
        <end position="86"/>
    </location>
</feature>
<dbReference type="NCBIfam" id="NF033550">
    <property type="entry name" value="transpos_ISL3"/>
    <property type="match status" value="1"/>
</dbReference>
<dbReference type="InterPro" id="IPR002560">
    <property type="entry name" value="Transposase_DDE"/>
</dbReference>
<evidence type="ECO:0000313" key="3">
    <source>
        <dbReference type="EMBL" id="MFE9604416.1"/>
    </source>
</evidence>
<dbReference type="Pfam" id="PF14690">
    <property type="entry name" value="Zn_ribbon_ISL3"/>
    <property type="match status" value="1"/>
</dbReference>
<dbReference type="PANTHER" id="PTHR33498:SF1">
    <property type="entry name" value="TRANSPOSASE FOR INSERTION SEQUENCE ELEMENT IS1557"/>
    <property type="match status" value="1"/>
</dbReference>
<comment type="caution">
    <text evidence="3">The sequence shown here is derived from an EMBL/GenBank/DDBJ whole genome shotgun (WGS) entry which is preliminary data.</text>
</comment>
<keyword evidence="4" id="KW-1185">Reference proteome</keyword>
<accession>A0ABW6ME54</accession>
<dbReference type="Proteomes" id="UP001601303">
    <property type="component" value="Unassembled WGS sequence"/>
</dbReference>